<sequence>MIDSIGCEKAVLHQVIRTAKQKQLFMFLNWLGLLPQMQAFEHRLPRGRKRSGQLQEIRRNLRKLLLKFL</sequence>
<protein>
    <submittedName>
        <fullName evidence="1">Uncharacterized protein</fullName>
    </submittedName>
</protein>
<evidence type="ECO:0000313" key="1">
    <source>
        <dbReference type="EMBL" id="PHL21090.1"/>
    </source>
</evidence>
<evidence type="ECO:0000313" key="2">
    <source>
        <dbReference type="Proteomes" id="UP000224303"/>
    </source>
</evidence>
<accession>A0A2C6X5P5</accession>
<proteinExistence type="predicted"/>
<organism evidence="1 2">
    <name type="scientific">Enterococcus faecium</name>
    <name type="common">Streptococcus faecium</name>
    <dbReference type="NCBI Taxonomy" id="1352"/>
    <lineage>
        <taxon>Bacteria</taxon>
        <taxon>Bacillati</taxon>
        <taxon>Bacillota</taxon>
        <taxon>Bacilli</taxon>
        <taxon>Lactobacillales</taxon>
        <taxon>Enterococcaceae</taxon>
        <taxon>Enterococcus</taxon>
    </lineage>
</organism>
<dbReference type="Proteomes" id="UP000224303">
    <property type="component" value="Unassembled WGS sequence"/>
</dbReference>
<dbReference type="AlphaFoldDB" id="A0A2C6X5P5"/>
<name>A0A2C6X5P5_ENTFC</name>
<comment type="caution">
    <text evidence="1">The sequence shown here is derived from an EMBL/GenBank/DDBJ whole genome shotgun (WGS) entry which is preliminary data.</text>
</comment>
<gene>
    <name evidence="1" type="ORF">CQR37_10380</name>
</gene>
<dbReference type="EMBL" id="PCGC01000024">
    <property type="protein sequence ID" value="PHL21090.1"/>
    <property type="molecule type" value="Genomic_DNA"/>
</dbReference>
<reference evidence="1 2" key="1">
    <citation type="submission" date="2017-10" db="EMBL/GenBank/DDBJ databases">
        <title>Draft genomes of the Enterococcus faecium isolated from human feces before and after Helicobacter pylori eradication therapy.</title>
        <authorList>
            <person name="Prianichniikov N.A."/>
            <person name="Glushchenko O.E."/>
            <person name="Malakhova M.V."/>
        </authorList>
    </citation>
    <scope>NUCLEOTIDE SEQUENCE [LARGE SCALE GENOMIC DNA]</scope>
    <source>
        <strain evidence="1 2">Hp_5-7</strain>
    </source>
</reference>